<organism evidence="1 2">
    <name type="scientific">Pistacia integerrima</name>
    <dbReference type="NCBI Taxonomy" id="434235"/>
    <lineage>
        <taxon>Eukaryota</taxon>
        <taxon>Viridiplantae</taxon>
        <taxon>Streptophyta</taxon>
        <taxon>Embryophyta</taxon>
        <taxon>Tracheophyta</taxon>
        <taxon>Spermatophyta</taxon>
        <taxon>Magnoliopsida</taxon>
        <taxon>eudicotyledons</taxon>
        <taxon>Gunneridae</taxon>
        <taxon>Pentapetalae</taxon>
        <taxon>rosids</taxon>
        <taxon>malvids</taxon>
        <taxon>Sapindales</taxon>
        <taxon>Anacardiaceae</taxon>
        <taxon>Pistacia</taxon>
    </lineage>
</organism>
<dbReference type="Proteomes" id="UP001163603">
    <property type="component" value="Chromosome 1"/>
</dbReference>
<name>A0ACC0ZLZ8_9ROSI</name>
<reference evidence="2" key="1">
    <citation type="journal article" date="2023" name="G3 (Bethesda)">
        <title>Genome assembly and association tests identify interacting loci associated with vigor, precocity, and sex in interspecific pistachio rootstocks.</title>
        <authorList>
            <person name="Palmer W."/>
            <person name="Jacygrad E."/>
            <person name="Sagayaradj S."/>
            <person name="Cavanaugh K."/>
            <person name="Han R."/>
            <person name="Bertier L."/>
            <person name="Beede B."/>
            <person name="Kafkas S."/>
            <person name="Golino D."/>
            <person name="Preece J."/>
            <person name="Michelmore R."/>
        </authorList>
    </citation>
    <scope>NUCLEOTIDE SEQUENCE [LARGE SCALE GENOMIC DNA]</scope>
</reference>
<comment type="caution">
    <text evidence="1">The sequence shown here is derived from an EMBL/GenBank/DDBJ whole genome shotgun (WGS) entry which is preliminary data.</text>
</comment>
<gene>
    <name evidence="1" type="ORF">Pint_00718</name>
</gene>
<evidence type="ECO:0000313" key="1">
    <source>
        <dbReference type="EMBL" id="KAJ0053821.1"/>
    </source>
</evidence>
<proteinExistence type="predicted"/>
<dbReference type="EMBL" id="CM047736">
    <property type="protein sequence ID" value="KAJ0053821.1"/>
    <property type="molecule type" value="Genomic_DNA"/>
</dbReference>
<protein>
    <submittedName>
        <fullName evidence="1">Uncharacterized protein</fullName>
    </submittedName>
</protein>
<keyword evidence="2" id="KW-1185">Reference proteome</keyword>
<accession>A0ACC0ZLZ8</accession>
<evidence type="ECO:0000313" key="2">
    <source>
        <dbReference type="Proteomes" id="UP001163603"/>
    </source>
</evidence>
<sequence>MGILKIRQPEVGGFCKQISNFNGKDMKVEKSTVSDVDSEDDYELAEEGCELGMVEGKLCNIPYELYDLPDLREILSMETWNSCLTEEERFFLSAYLPDVDQQTFWLTMKELLGGSDMYFGNPVDIFFKRLKGGFYPPKVASFRECSQFMQRTKYYHSLRSYHDKMVEMFKDMSKQWNQYEMSIGVQERIHTWRTRRKQGANNLLDLNTVPEDSDLLGDETNSITPVHHLSKKMKLVSSNPANNIFPSLSAERMKFVTPNCNAKGFLKLKTSHKSSLQNHNPKITAADISEKYRSEPKGVLKVVPRVPSIPLEHSKVMQRQLQPIILGSSKSLVDGKNSCLPASVSFREAGGLGEFPFLQQKVGDGDVHMTKKEPWCVLNQQESAVRISRYSESSTSTRMVKREMNPSLDDTVDLGEQKLSRSNVGRGVNVESEPLMDTMGAKRYYFGGMGSKGIPESSLTKFPFKIQCYEGMWQIKPMQQEHITVNPSIPNMVPRISDVGISKQETKVPSSSDQIKGQIDVSVKISENLFGKPIVSEGLKNEPVFPLTYKRRKAQVKHNSFDFGKPLTAGAHLNSASSK</sequence>